<dbReference type="SMART" id="SM00448">
    <property type="entry name" value="REC"/>
    <property type="match status" value="1"/>
</dbReference>
<dbReference type="Pfam" id="PF00072">
    <property type="entry name" value="Response_reg"/>
    <property type="match status" value="1"/>
</dbReference>
<comment type="subcellular location">
    <subcellularLocation>
        <location evidence="1 10">Cytoplasm</location>
    </subcellularLocation>
</comment>
<dbReference type="GO" id="GO:0003677">
    <property type="term" value="F:DNA binding"/>
    <property type="evidence" value="ECO:0007669"/>
    <property type="project" value="UniProtKB-KW"/>
</dbReference>
<dbReference type="PIRSF" id="PIRSF006171">
    <property type="entry name" value="RR_citrat_malat"/>
    <property type="match status" value="1"/>
</dbReference>
<evidence type="ECO:0000256" key="6">
    <source>
        <dbReference type="ARBA" id="ARBA00023125"/>
    </source>
</evidence>
<keyword evidence="2 10" id="KW-0963">Cytoplasm</keyword>
<dbReference type="AlphaFoldDB" id="A0A1T5LZA7"/>
<evidence type="ECO:0000256" key="4">
    <source>
        <dbReference type="ARBA" id="ARBA00023012"/>
    </source>
</evidence>
<feature type="domain" description="Response regulatory" evidence="12">
    <location>
        <begin position="3"/>
        <end position="119"/>
    </location>
</feature>
<proteinExistence type="predicted"/>
<dbReference type="PANTHER" id="PTHR45526:SF1">
    <property type="entry name" value="TRANSCRIPTIONAL REGULATORY PROTEIN DCUR-RELATED"/>
    <property type="match status" value="1"/>
</dbReference>
<evidence type="ECO:0000259" key="12">
    <source>
        <dbReference type="PROSITE" id="PS50110"/>
    </source>
</evidence>
<comment type="function">
    <text evidence="9">May play the central regulatory role in sporulation. It may be an element of the effector pathway responsible for the activation of sporulation genes in response to nutritional stress. Spo0A may act in concert with spo0H (a sigma factor) to control the expression of some genes that are critical to the sporulation process.</text>
</comment>
<dbReference type="InterPro" id="IPR048714">
    <property type="entry name" value="DpiA-like_HTH"/>
</dbReference>
<sequence length="225" mass="26072">MIDVLIVEDDPMVSKLNRQYVESVGGFNVKGEIQNGEEALKFCKKNKIDLIILDIYMPRLNGVAFLKELRKRNIMVDVILVTASKETQNIDEVLKLGAVDYLIKPFDYERFKNSLENYSKRYEFLHSTGTVKQEELDRITKALESKTNTGLRKGLHKKTLKRIRQFLKDNSNEYLTSEIIAKEVPLSKVTIRRYLEYLESIGEVKLEVEYGSVGRPSHLYKYIGD</sequence>
<keyword evidence="3 11" id="KW-0597">Phosphoprotein</keyword>
<dbReference type="STRING" id="36842.SAMN02194393_03504"/>
<keyword evidence="4 10" id="KW-0902">Two-component regulatory system</keyword>
<dbReference type="RefSeq" id="WP_079493307.1">
    <property type="nucleotide sequence ID" value="NZ_FUZT01000009.1"/>
</dbReference>
<dbReference type="GO" id="GO:0005737">
    <property type="term" value="C:cytoplasm"/>
    <property type="evidence" value="ECO:0007669"/>
    <property type="project" value="UniProtKB-SubCell"/>
</dbReference>
<evidence type="ECO:0000256" key="8">
    <source>
        <dbReference type="ARBA" id="ARBA00023163"/>
    </source>
</evidence>
<dbReference type="GO" id="GO:0003700">
    <property type="term" value="F:DNA-binding transcription factor activity"/>
    <property type="evidence" value="ECO:0007669"/>
    <property type="project" value="InterPro"/>
</dbReference>
<accession>A0A1T5LZA7</accession>
<dbReference type="Proteomes" id="UP000190285">
    <property type="component" value="Unassembled WGS sequence"/>
</dbReference>
<dbReference type="InterPro" id="IPR011006">
    <property type="entry name" value="CheY-like_superfamily"/>
</dbReference>
<dbReference type="SUPFAM" id="SSF46785">
    <property type="entry name" value="Winged helix' DNA-binding domain"/>
    <property type="match status" value="1"/>
</dbReference>
<dbReference type="CDD" id="cd19925">
    <property type="entry name" value="REC_citrate_TCS"/>
    <property type="match status" value="1"/>
</dbReference>
<evidence type="ECO:0000256" key="2">
    <source>
        <dbReference type="ARBA" id="ARBA00022490"/>
    </source>
</evidence>
<dbReference type="InterPro" id="IPR001789">
    <property type="entry name" value="Sig_transdc_resp-reg_receiver"/>
</dbReference>
<evidence type="ECO:0000256" key="1">
    <source>
        <dbReference type="ARBA" id="ARBA00004496"/>
    </source>
</evidence>
<evidence type="ECO:0000256" key="11">
    <source>
        <dbReference type="PROSITE-ProRule" id="PRU00169"/>
    </source>
</evidence>
<evidence type="ECO:0000256" key="7">
    <source>
        <dbReference type="ARBA" id="ARBA00023159"/>
    </source>
</evidence>
<dbReference type="GO" id="GO:0000156">
    <property type="term" value="F:phosphorelay response regulator activity"/>
    <property type="evidence" value="ECO:0007669"/>
    <property type="project" value="TreeGrafter"/>
</dbReference>
<dbReference type="Pfam" id="PF20714">
    <property type="entry name" value="HTH_64"/>
    <property type="match status" value="1"/>
</dbReference>
<feature type="modified residue" description="4-aspartylphosphate" evidence="11">
    <location>
        <position position="54"/>
    </location>
</feature>
<protein>
    <recommendedName>
        <fullName evidence="10">Transcriptional regulatory protein</fullName>
    </recommendedName>
</protein>
<dbReference type="PROSITE" id="PS50110">
    <property type="entry name" value="RESPONSE_REGULATORY"/>
    <property type="match status" value="1"/>
</dbReference>
<reference evidence="13 14" key="1">
    <citation type="submission" date="2017-02" db="EMBL/GenBank/DDBJ databases">
        <authorList>
            <person name="Peterson S.W."/>
        </authorList>
    </citation>
    <scope>NUCLEOTIDE SEQUENCE [LARGE SCALE GENOMIC DNA]</scope>
    <source>
        <strain evidence="13 14">M1</strain>
    </source>
</reference>
<dbReference type="SUPFAM" id="SSF52172">
    <property type="entry name" value="CheY-like"/>
    <property type="match status" value="1"/>
</dbReference>
<dbReference type="InterPro" id="IPR051271">
    <property type="entry name" value="2C-system_Tx_regulators"/>
</dbReference>
<keyword evidence="5 10" id="KW-0805">Transcription regulation</keyword>
<evidence type="ECO:0000256" key="10">
    <source>
        <dbReference type="PIRNR" id="PIRNR006171"/>
    </source>
</evidence>
<keyword evidence="6 10" id="KW-0238">DNA-binding</keyword>
<evidence type="ECO:0000313" key="14">
    <source>
        <dbReference type="Proteomes" id="UP000190285"/>
    </source>
</evidence>
<dbReference type="InterPro" id="IPR024187">
    <property type="entry name" value="Sig_transdc_resp-reg_cit/mal"/>
</dbReference>
<keyword evidence="7 10" id="KW-0010">Activator</keyword>
<organism evidence="13 14">
    <name type="scientific">Maledivibacter halophilus</name>
    <dbReference type="NCBI Taxonomy" id="36842"/>
    <lineage>
        <taxon>Bacteria</taxon>
        <taxon>Bacillati</taxon>
        <taxon>Bacillota</taxon>
        <taxon>Clostridia</taxon>
        <taxon>Peptostreptococcales</taxon>
        <taxon>Caminicellaceae</taxon>
        <taxon>Maledivibacter</taxon>
    </lineage>
</organism>
<evidence type="ECO:0000256" key="9">
    <source>
        <dbReference type="ARBA" id="ARBA00024867"/>
    </source>
</evidence>
<gene>
    <name evidence="13" type="ORF">SAMN02194393_03504</name>
</gene>
<keyword evidence="14" id="KW-1185">Reference proteome</keyword>
<name>A0A1T5LZA7_9FIRM</name>
<evidence type="ECO:0000256" key="5">
    <source>
        <dbReference type="ARBA" id="ARBA00023015"/>
    </source>
</evidence>
<evidence type="ECO:0000256" key="3">
    <source>
        <dbReference type="ARBA" id="ARBA00022553"/>
    </source>
</evidence>
<dbReference type="OrthoDB" id="9759232at2"/>
<dbReference type="Gene3D" id="3.40.50.2300">
    <property type="match status" value="1"/>
</dbReference>
<dbReference type="PANTHER" id="PTHR45526">
    <property type="entry name" value="TRANSCRIPTIONAL REGULATORY PROTEIN DPIA"/>
    <property type="match status" value="1"/>
</dbReference>
<dbReference type="InterPro" id="IPR036390">
    <property type="entry name" value="WH_DNA-bd_sf"/>
</dbReference>
<keyword evidence="8 10" id="KW-0804">Transcription</keyword>
<evidence type="ECO:0000313" key="13">
    <source>
        <dbReference type="EMBL" id="SKC80919.1"/>
    </source>
</evidence>
<dbReference type="EMBL" id="FUZT01000009">
    <property type="protein sequence ID" value="SKC80919.1"/>
    <property type="molecule type" value="Genomic_DNA"/>
</dbReference>